<dbReference type="Gene3D" id="1.10.10.880">
    <property type="entry name" value="Anti sigma-E protein RseA, N-terminal domain"/>
    <property type="match status" value="1"/>
</dbReference>
<dbReference type="EMBL" id="FN869568">
    <property type="protein sequence ID" value="CBV42912.1"/>
    <property type="molecule type" value="Genomic_DNA"/>
</dbReference>
<dbReference type="eggNOG" id="COG3073">
    <property type="taxonomic scope" value="Bacteria"/>
</dbReference>
<dbReference type="EMBL" id="CP139472">
    <property type="protein sequence ID" value="WPU49098.1"/>
    <property type="molecule type" value="Genomic_DNA"/>
</dbReference>
<evidence type="ECO:0000313" key="6">
    <source>
        <dbReference type="Proteomes" id="UP001322512"/>
    </source>
</evidence>
<dbReference type="GeneID" id="91010391"/>
<evidence type="ECO:0000313" key="3">
    <source>
        <dbReference type="EMBL" id="CBV42912.1"/>
    </source>
</evidence>
<dbReference type="PANTHER" id="PTHR38104">
    <property type="match status" value="1"/>
</dbReference>
<evidence type="ECO:0000256" key="1">
    <source>
        <dbReference type="SAM" id="MobiDB-lite"/>
    </source>
</evidence>
<organism evidence="3 5">
    <name type="scientific">Halomonas elongata (strain ATCC 33173 / DSM 2581 / NBRC 15536 / NCIMB 2198 / 1H9)</name>
    <dbReference type="NCBI Taxonomy" id="768066"/>
    <lineage>
        <taxon>Bacteria</taxon>
        <taxon>Pseudomonadati</taxon>
        <taxon>Pseudomonadota</taxon>
        <taxon>Gammaproteobacteria</taxon>
        <taxon>Oceanospirillales</taxon>
        <taxon>Halomonadaceae</taxon>
        <taxon>Halomonas</taxon>
    </lineage>
</organism>
<dbReference type="Proteomes" id="UP001322512">
    <property type="component" value="Chromosome"/>
</dbReference>
<feature type="domain" description="Anti sigma-E protein RseA N-terminal" evidence="2">
    <location>
        <begin position="6"/>
        <end position="81"/>
    </location>
</feature>
<protein>
    <submittedName>
        <fullName evidence="3">Anti-sigma-E factor RseA</fullName>
    </submittedName>
    <submittedName>
        <fullName evidence="4">Sigma-E factor negative regulatory protein</fullName>
    </submittedName>
</protein>
<dbReference type="GO" id="GO:0016989">
    <property type="term" value="F:sigma factor antagonist activity"/>
    <property type="evidence" value="ECO:0007669"/>
    <property type="project" value="InterPro"/>
</dbReference>
<dbReference type="HOGENOM" id="CLU_1056461_0_0_6"/>
<dbReference type="InterPro" id="IPR005572">
    <property type="entry name" value="Anti-sigma_E_RseA_N"/>
</dbReference>
<reference evidence="5" key="3">
    <citation type="journal article" date="2011" name="Environ. Microbiol.">
        <title>A blueprint of ectoine metabolism from the genome of the industrial producer Halomonas elongata DSM 2581(T).</title>
        <authorList>
            <person name="Schwibbert K."/>
            <person name="Marin-Sanguino A."/>
            <person name="Bagyan I."/>
            <person name="Heidrich G."/>
            <person name="Lentzen G."/>
            <person name="Seitz H."/>
            <person name="Rampp M."/>
            <person name="Schuster S.C."/>
            <person name="Klenk H.P."/>
            <person name="Pfeiffer F."/>
            <person name="Oesterhelt D."/>
            <person name="Kunte H.J."/>
        </authorList>
    </citation>
    <scope>NUCLEOTIDE SEQUENCE [LARGE SCALE GENOMIC DNA]</scope>
    <source>
        <strain evidence="5">ATCC 33173 / DSM 2581 / NBRC 15536 / NCIMB 2198 / 1H9</strain>
    </source>
</reference>
<evidence type="ECO:0000313" key="4">
    <source>
        <dbReference type="EMBL" id="WPU49098.1"/>
    </source>
</evidence>
<dbReference type="AlphaFoldDB" id="E1V4H4"/>
<evidence type="ECO:0000313" key="5">
    <source>
        <dbReference type="Proteomes" id="UP000008707"/>
    </source>
</evidence>
<reference evidence="3" key="1">
    <citation type="journal article" date="2010" name="Environ. Microbiol.">
        <title>A blueprint of ectoine metabolism from the genome of the industrial producer Halomonas elongata DSM 2581(T).</title>
        <authorList>
            <person name="Schwibbert K."/>
            <person name="Marin-Sanguino A."/>
            <person name="Bagyan I."/>
            <person name="Heidrich G."/>
            <person name="Lentzen G."/>
            <person name="Seitz H."/>
            <person name="Rampp M."/>
            <person name="Schuster S.C."/>
            <person name="Klenk H.P."/>
            <person name="Pfeiffer F."/>
            <person name="Oesterhelt D."/>
            <person name="Kunte H.J."/>
        </authorList>
    </citation>
    <scope>NUCLEOTIDE SEQUENCE</scope>
    <source>
        <strain evidence="3">Type strain: DSM 2581</strain>
    </source>
</reference>
<reference evidence="4 6" key="4">
    <citation type="submission" date="2023-11" db="EMBL/GenBank/DDBJ databases">
        <title>MicrobeMod: A computational toolkit for identifying prokaryotic methylation and restriction-modification with nanopore sequencing.</title>
        <authorList>
            <person name="Crits-Christoph A."/>
            <person name="Kang S.C."/>
            <person name="Lee H."/>
            <person name="Ostrov N."/>
        </authorList>
    </citation>
    <scope>NUCLEOTIDE SEQUENCE [LARGE SCALE GENOMIC DNA]</scope>
    <source>
        <strain evidence="4 6">ATCC 33173</strain>
    </source>
</reference>
<sequence>MSQNARESLSALMDNEGDELELRRVLKSLDDEPDAADTWRRYHLMRSMLRRESDIDASTDLSVGVMARLQEEPLPVAEPASQGRRSLPLARSAGVAAAVSLMVITGVQFYNGASPLDGDETTSLASSSGVPTSVGVSGSGGASATTVASTPTASVNSGAMRASQGPSLADLPMFQSSSGNNRGLMTVGADAYPMMMSPSQRQSVRMDQQQARLLQSYLDRHAEGAAASGADVWMPLLRSTGSEPLGQR</sequence>
<keyword evidence="6" id="KW-1185">Reference proteome</keyword>
<dbReference type="SUPFAM" id="SSF89069">
    <property type="entry name" value="N-terminal, cytoplasmic domain of anti-sigmaE factor RseA"/>
    <property type="match status" value="1"/>
</dbReference>
<dbReference type="OrthoDB" id="5734981at2"/>
<accession>E1V4H4</accession>
<dbReference type="PANTHER" id="PTHR38104:SF1">
    <property type="entry name" value="ANTI-SIGMA-E FACTOR RSEA"/>
    <property type="match status" value="1"/>
</dbReference>
<dbReference type="Proteomes" id="UP000008707">
    <property type="component" value="Chromosome"/>
</dbReference>
<reference evidence="3" key="2">
    <citation type="submission" date="2010-05" db="EMBL/GenBank/DDBJ databases">
        <title>Revision and reannotation of the Halomonas elongata DSM 2581(T) genome.</title>
        <authorList>
            <person name="Pfeiffer F."/>
            <person name="Bagyan I."/>
            <person name="Alfaro-Espinoza G."/>
            <person name="Zamora-Lagos M.A."/>
            <person name="Habermann B."/>
            <person name="Oesterhelt D."/>
            <person name="Kunte H.J."/>
        </authorList>
    </citation>
    <scope>NUCLEOTIDE SEQUENCE</scope>
    <source>
        <strain evidence="3">Type strain: DSM 2581</strain>
    </source>
</reference>
<dbReference type="STRING" id="768066.HELO_3028"/>
<dbReference type="Pfam" id="PF03872">
    <property type="entry name" value="RseA_N"/>
    <property type="match status" value="1"/>
</dbReference>
<name>E1V4H4_HALED</name>
<dbReference type="KEGG" id="hel:HELO_3028"/>
<feature type="region of interest" description="Disordered" evidence="1">
    <location>
        <begin position="119"/>
        <end position="164"/>
    </location>
</feature>
<evidence type="ECO:0000259" key="2">
    <source>
        <dbReference type="Pfam" id="PF03872"/>
    </source>
</evidence>
<dbReference type="RefSeq" id="WP_013332784.1">
    <property type="nucleotide sequence ID" value="NC_014532.2"/>
</dbReference>
<feature type="compositionally biased region" description="Low complexity" evidence="1">
    <location>
        <begin position="125"/>
        <end position="155"/>
    </location>
</feature>
<dbReference type="CDD" id="cd16328">
    <property type="entry name" value="RseA_N"/>
    <property type="match status" value="1"/>
</dbReference>
<gene>
    <name evidence="3" type="primary">rseA</name>
    <name evidence="3" type="ordered locus">HELO_3028</name>
    <name evidence="4" type="ORF">SR933_09410</name>
</gene>
<dbReference type="InterPro" id="IPR052383">
    <property type="entry name" value="Anti-sigma-E_RseA-like"/>
</dbReference>
<proteinExistence type="predicted"/>
<dbReference type="InterPro" id="IPR036147">
    <property type="entry name" value="Anti-sigma_E_RseA_N_sf"/>
</dbReference>